<feature type="transmembrane region" description="Helical" evidence="1">
    <location>
        <begin position="81"/>
        <end position="100"/>
    </location>
</feature>
<feature type="transmembrane region" description="Helical" evidence="1">
    <location>
        <begin position="53"/>
        <end position="75"/>
    </location>
</feature>
<sequence length="192" mass="21873">MYDRAAAFEAFFKRVEGGYIFYRHRFARGISVTEAEHDRMVEAYEDLCDRKALFALVLIVVACFFVVMAVVDAFIPDDSEYLSFVVTSAIAALLLGLLHIRGRSVREPIQGRKADQPRRDSFEFDVAIGRSKAGMKRFYLLMFGLLTVFNMARALMEGSIMFGAAAIFFAADFLFVLRVSYRTWQADKVKQL</sequence>
<feature type="transmembrane region" description="Helical" evidence="1">
    <location>
        <begin position="138"/>
        <end position="156"/>
    </location>
</feature>
<keyword evidence="3" id="KW-1185">Reference proteome</keyword>
<evidence type="ECO:0000313" key="2">
    <source>
        <dbReference type="EMBL" id="QZD94558.1"/>
    </source>
</evidence>
<protein>
    <recommendedName>
        <fullName evidence="4">DUF3278 domain-containing protein</fullName>
    </recommendedName>
</protein>
<dbReference type="EMBL" id="CP081294">
    <property type="protein sequence ID" value="QZD94558.1"/>
    <property type="molecule type" value="Genomic_DNA"/>
</dbReference>
<accession>A0ABX9A3U6</accession>
<proteinExistence type="predicted"/>
<gene>
    <name evidence="2" type="ORF">K3136_10700</name>
</gene>
<name>A0ABX9A3U6_9SPHN</name>
<reference evidence="2 3" key="1">
    <citation type="submission" date="2021-08" db="EMBL/GenBank/DDBJ databases">
        <title>Comparative Genomics Analysis of the Genus Qipengyuania Reveals Extensive Genetic Diversity and Metabolic Versatility, Including the Description of Fifteen Novel Species.</title>
        <authorList>
            <person name="Liu Y."/>
        </authorList>
    </citation>
    <scope>NUCLEOTIDE SEQUENCE [LARGE SCALE GENOMIC DNA]</scope>
    <source>
        <strain evidence="2 3">1NDH1</strain>
    </source>
</reference>
<organism evidence="2 3">
    <name type="scientific">Qipengyuania gelatinilytica</name>
    <dbReference type="NCBI Taxonomy" id="2867231"/>
    <lineage>
        <taxon>Bacteria</taxon>
        <taxon>Pseudomonadati</taxon>
        <taxon>Pseudomonadota</taxon>
        <taxon>Alphaproteobacteria</taxon>
        <taxon>Sphingomonadales</taxon>
        <taxon>Erythrobacteraceae</taxon>
        <taxon>Qipengyuania</taxon>
    </lineage>
</organism>
<keyword evidence="1" id="KW-0472">Membrane</keyword>
<dbReference type="RefSeq" id="WP_221430303.1">
    <property type="nucleotide sequence ID" value="NZ_CP081294.1"/>
</dbReference>
<keyword evidence="1" id="KW-0812">Transmembrane</keyword>
<feature type="transmembrane region" description="Helical" evidence="1">
    <location>
        <begin position="162"/>
        <end position="181"/>
    </location>
</feature>
<evidence type="ECO:0000313" key="3">
    <source>
        <dbReference type="Proteomes" id="UP000824321"/>
    </source>
</evidence>
<evidence type="ECO:0000256" key="1">
    <source>
        <dbReference type="SAM" id="Phobius"/>
    </source>
</evidence>
<dbReference type="Proteomes" id="UP000824321">
    <property type="component" value="Chromosome"/>
</dbReference>
<keyword evidence="1" id="KW-1133">Transmembrane helix</keyword>
<evidence type="ECO:0008006" key="4">
    <source>
        <dbReference type="Google" id="ProtNLM"/>
    </source>
</evidence>